<keyword evidence="11" id="KW-0012">Acyltransferase</keyword>
<evidence type="ECO:0000256" key="5">
    <source>
        <dbReference type="ARBA" id="ARBA00022989"/>
    </source>
</evidence>
<keyword evidence="1 10" id="KW-1003">Cell membrane</keyword>
<proteinExistence type="inferred from homology"/>
<evidence type="ECO:0000256" key="10">
    <source>
        <dbReference type="HAMAP-Rule" id="MF_01043"/>
    </source>
</evidence>
<keyword evidence="3 10" id="KW-0808">Transferase</keyword>
<keyword evidence="5 10" id="KW-1133">Transmembrane helix</keyword>
<keyword evidence="2 10" id="KW-0444">Lipid biosynthesis</keyword>
<dbReference type="GO" id="GO:0043772">
    <property type="term" value="F:acyl-phosphate glycerol-3-phosphate acyltransferase activity"/>
    <property type="evidence" value="ECO:0007669"/>
    <property type="project" value="UniProtKB-UniRule"/>
</dbReference>
<evidence type="ECO:0000256" key="1">
    <source>
        <dbReference type="ARBA" id="ARBA00022475"/>
    </source>
</evidence>
<feature type="transmembrane region" description="Helical" evidence="10">
    <location>
        <begin position="6"/>
        <end position="27"/>
    </location>
</feature>
<dbReference type="InterPro" id="IPR003811">
    <property type="entry name" value="G3P_acylTferase_PlsY"/>
</dbReference>
<feature type="transmembrane region" description="Helical" evidence="10">
    <location>
        <begin position="139"/>
        <end position="172"/>
    </location>
</feature>
<organism evidence="11 12">
    <name type="scientific">Virgibacillus necropolis</name>
    <dbReference type="NCBI Taxonomy" id="163877"/>
    <lineage>
        <taxon>Bacteria</taxon>
        <taxon>Bacillati</taxon>
        <taxon>Bacillota</taxon>
        <taxon>Bacilli</taxon>
        <taxon>Bacillales</taxon>
        <taxon>Bacillaceae</taxon>
        <taxon>Virgibacillus</taxon>
    </lineage>
</organism>
<comment type="subcellular location">
    <subcellularLocation>
        <location evidence="10">Cell membrane</location>
        <topology evidence="10">Multi-pass membrane protein</topology>
    </subcellularLocation>
</comment>
<dbReference type="HAMAP" id="MF_01043">
    <property type="entry name" value="PlsY"/>
    <property type="match status" value="1"/>
</dbReference>
<dbReference type="OrthoDB" id="9777124at2"/>
<feature type="transmembrane region" description="Helical" evidence="10">
    <location>
        <begin position="48"/>
        <end position="72"/>
    </location>
</feature>
<dbReference type="NCBIfam" id="TIGR00023">
    <property type="entry name" value="glycerol-3-phosphate 1-O-acyltransferase PlsY"/>
    <property type="match status" value="1"/>
</dbReference>
<keyword evidence="6 10" id="KW-0443">Lipid metabolism</keyword>
<dbReference type="AlphaFoldDB" id="A0A221MD42"/>
<keyword evidence="8 10" id="KW-0594">Phospholipid biosynthesis</keyword>
<evidence type="ECO:0000256" key="7">
    <source>
        <dbReference type="ARBA" id="ARBA00023136"/>
    </source>
</evidence>
<dbReference type="PANTHER" id="PTHR30309">
    <property type="entry name" value="INNER MEMBRANE PROTEIN YGIH"/>
    <property type="match status" value="1"/>
</dbReference>
<evidence type="ECO:0000256" key="2">
    <source>
        <dbReference type="ARBA" id="ARBA00022516"/>
    </source>
</evidence>
<feature type="transmembrane region" description="Helical" evidence="10">
    <location>
        <begin position="78"/>
        <end position="97"/>
    </location>
</feature>
<evidence type="ECO:0000256" key="8">
    <source>
        <dbReference type="ARBA" id="ARBA00023209"/>
    </source>
</evidence>
<dbReference type="GO" id="GO:0008654">
    <property type="term" value="P:phospholipid biosynthetic process"/>
    <property type="evidence" value="ECO:0007669"/>
    <property type="project" value="UniProtKB-UniRule"/>
</dbReference>
<evidence type="ECO:0000256" key="4">
    <source>
        <dbReference type="ARBA" id="ARBA00022692"/>
    </source>
</evidence>
<evidence type="ECO:0000256" key="3">
    <source>
        <dbReference type="ARBA" id="ARBA00022679"/>
    </source>
</evidence>
<evidence type="ECO:0000313" key="12">
    <source>
        <dbReference type="Proteomes" id="UP000204391"/>
    </source>
</evidence>
<comment type="pathway">
    <text evidence="10">Lipid metabolism; phospholipid metabolism.</text>
</comment>
<sequence>MEYILFAIIAYLLGSIPSALIVGKVGYKLDIREHGSGNLGATNTFRVLGIKAGIIVTAADILKGTIATLIPLLVDADIYRLIIGLFAVVGHTYPLFAKFKGGKAVATSGGIILGVSPLLFLSIIIAFLLTLYLSKYVSLSSIITGVVTVIVAVILQEDIGLIIVSCALAIFVSYRHKDNIKRIRNGTEPKITWM</sequence>
<keyword evidence="4 10" id="KW-0812">Transmembrane</keyword>
<evidence type="ECO:0000313" key="11">
    <source>
        <dbReference type="EMBL" id="ASN05608.1"/>
    </source>
</evidence>
<keyword evidence="9 10" id="KW-1208">Phospholipid metabolism</keyword>
<dbReference type="SMART" id="SM01207">
    <property type="entry name" value="G3P_acyltransf"/>
    <property type="match status" value="1"/>
</dbReference>
<accession>A0A221MD42</accession>
<feature type="transmembrane region" description="Helical" evidence="10">
    <location>
        <begin position="109"/>
        <end position="133"/>
    </location>
</feature>
<dbReference type="EC" id="2.3.1.275" evidence="10"/>
<dbReference type="EMBL" id="CP022437">
    <property type="protein sequence ID" value="ASN05608.1"/>
    <property type="molecule type" value="Genomic_DNA"/>
</dbReference>
<comment type="subunit">
    <text evidence="10">Probably interacts with PlsX.</text>
</comment>
<gene>
    <name evidence="10" type="primary">plsY</name>
    <name evidence="11" type="ORF">CFK40_11595</name>
</gene>
<comment type="function">
    <text evidence="10">Catalyzes the transfer of an acyl group from acyl-phosphate (acyl-PO(4)) to glycerol-3-phosphate (G3P) to form lysophosphatidic acid (LPA). This enzyme utilizes acyl-phosphate as fatty acyl donor, but not acyl-CoA or acyl-ACP.</text>
</comment>
<dbReference type="Proteomes" id="UP000204391">
    <property type="component" value="Chromosome"/>
</dbReference>
<protein>
    <recommendedName>
        <fullName evidence="10">Glycerol-3-phosphate acyltransferase</fullName>
    </recommendedName>
    <alternativeName>
        <fullName evidence="10">Acyl-PO4 G3P acyltransferase</fullName>
    </alternativeName>
    <alternativeName>
        <fullName evidence="10">Acyl-phosphate--glycerol-3-phosphate acyltransferase</fullName>
    </alternativeName>
    <alternativeName>
        <fullName evidence="10">G3P acyltransferase</fullName>
        <shortName evidence="10">GPAT</shortName>
        <ecNumber evidence="10">2.3.1.275</ecNumber>
    </alternativeName>
    <alternativeName>
        <fullName evidence="10">Lysophosphatidic acid synthase</fullName>
        <shortName evidence="10">LPA synthase</shortName>
    </alternativeName>
</protein>
<keyword evidence="12" id="KW-1185">Reference proteome</keyword>
<keyword evidence="7 10" id="KW-0472">Membrane</keyword>
<dbReference type="GO" id="GO:0005886">
    <property type="term" value="C:plasma membrane"/>
    <property type="evidence" value="ECO:0007669"/>
    <property type="project" value="UniProtKB-SubCell"/>
</dbReference>
<dbReference type="Pfam" id="PF02660">
    <property type="entry name" value="G3P_acyltransf"/>
    <property type="match status" value="1"/>
</dbReference>
<evidence type="ECO:0000256" key="6">
    <source>
        <dbReference type="ARBA" id="ARBA00023098"/>
    </source>
</evidence>
<reference evidence="11 12" key="1">
    <citation type="journal article" date="2003" name="Int. J. Syst. Evol. Microbiol.">
        <title>Virgibacillus carmonensis sp. nov., Virgibacillus necropolis sp. nov. and Virgibacillus picturae sp. nov., three novel species isolated from deteriorated mural paintings, transfer of the species of the genus salibacillus to Virgibacillus, as Virgibacillus marismortui comb. nov. and Virgibacillus salexigens comb. nov., and emended description of the genus Virgibacillus.</title>
        <authorList>
            <person name="Heyrman J."/>
            <person name="Logan N.A."/>
            <person name="Busse H.J."/>
            <person name="Balcaen A."/>
            <person name="Lebbe L."/>
            <person name="Rodriguez-Diaz M."/>
            <person name="Swings J."/>
            <person name="De Vos P."/>
        </authorList>
    </citation>
    <scope>NUCLEOTIDE SEQUENCE [LARGE SCALE GENOMIC DNA]</scope>
    <source>
        <strain evidence="11 12">LMG 19488</strain>
    </source>
</reference>
<comment type="catalytic activity">
    <reaction evidence="10">
        <text>an acyl phosphate + sn-glycerol 3-phosphate = a 1-acyl-sn-glycero-3-phosphate + phosphate</text>
        <dbReference type="Rhea" id="RHEA:34075"/>
        <dbReference type="ChEBI" id="CHEBI:43474"/>
        <dbReference type="ChEBI" id="CHEBI:57597"/>
        <dbReference type="ChEBI" id="CHEBI:57970"/>
        <dbReference type="ChEBI" id="CHEBI:59918"/>
        <dbReference type="EC" id="2.3.1.275"/>
    </reaction>
</comment>
<name>A0A221MD42_9BACI</name>
<dbReference type="RefSeq" id="WP_089532457.1">
    <property type="nucleotide sequence ID" value="NZ_CP022437.1"/>
</dbReference>
<dbReference type="PANTHER" id="PTHR30309:SF0">
    <property type="entry name" value="GLYCEROL-3-PHOSPHATE ACYLTRANSFERASE-RELATED"/>
    <property type="match status" value="1"/>
</dbReference>
<evidence type="ECO:0000256" key="9">
    <source>
        <dbReference type="ARBA" id="ARBA00023264"/>
    </source>
</evidence>
<comment type="similarity">
    <text evidence="10">Belongs to the PlsY family.</text>
</comment>
<dbReference type="UniPathway" id="UPA00085"/>
<dbReference type="KEGG" id="vne:CFK40_11595"/>